<accession>A0A212KLQ8</accession>
<evidence type="ECO:0000313" key="5">
    <source>
        <dbReference type="EMBL" id="SBW12570.1"/>
    </source>
</evidence>
<dbReference type="GO" id="GO:0006083">
    <property type="term" value="P:acetate metabolic process"/>
    <property type="evidence" value="ECO:0007669"/>
    <property type="project" value="InterPro"/>
</dbReference>
<dbReference type="Pfam" id="PF02550">
    <property type="entry name" value="AcetylCoA_hydro"/>
    <property type="match status" value="1"/>
</dbReference>
<keyword evidence="1 2" id="KW-0808">Transferase</keyword>
<dbReference type="HAMAP" id="MF_03228">
    <property type="entry name" value="But_CoA_trans"/>
    <property type="match status" value="1"/>
</dbReference>
<feature type="binding site" evidence="2">
    <location>
        <position position="345"/>
    </location>
    <ligand>
        <name>CoA</name>
        <dbReference type="ChEBI" id="CHEBI:57287"/>
    </ligand>
</feature>
<dbReference type="PANTHER" id="PTHR21432">
    <property type="entry name" value="ACETYL-COA HYDROLASE-RELATED"/>
    <property type="match status" value="1"/>
</dbReference>
<comment type="catalytic activity">
    <reaction evidence="2">
        <text>butanoate + acetyl-CoA = butanoyl-CoA + acetate</text>
        <dbReference type="Rhea" id="RHEA:30071"/>
        <dbReference type="ChEBI" id="CHEBI:17968"/>
        <dbReference type="ChEBI" id="CHEBI:30089"/>
        <dbReference type="ChEBI" id="CHEBI:57288"/>
        <dbReference type="ChEBI" id="CHEBI:57371"/>
    </reaction>
</comment>
<organism evidence="5">
    <name type="scientific">uncultured Eubacteriales bacterium</name>
    <dbReference type="NCBI Taxonomy" id="172733"/>
    <lineage>
        <taxon>Bacteria</taxon>
        <taxon>Bacillati</taxon>
        <taxon>Bacillota</taxon>
        <taxon>Clostridia</taxon>
        <taxon>Eubacteriales</taxon>
        <taxon>environmental samples</taxon>
    </lineage>
</organism>
<dbReference type="Gene3D" id="3.40.1080.20">
    <property type="entry name" value="Acetyl-CoA hydrolase/transferase C-terminal domain"/>
    <property type="match status" value="1"/>
</dbReference>
<dbReference type="InterPro" id="IPR037171">
    <property type="entry name" value="NagB/RpiA_transferase-like"/>
</dbReference>
<feature type="binding site" evidence="2">
    <location>
        <begin position="222"/>
        <end position="226"/>
    </location>
    <ligand>
        <name>CoA</name>
        <dbReference type="ChEBI" id="CHEBI:57287"/>
    </ligand>
</feature>
<sequence length="449" mass="48748">MGYQEEYQRKRVTAEEAVKAVKSGDWVDYSFCANHPVDLDKALAARLAAEEDLTDLNFRGAVALWQPEVTKLPHAAERITWNSWHSSGVERRLCDAGIGFYSPIRFSEMPRYYRENIRHVDVAMFQVAPMDSHGYFNFGLNATYLAAMCEVAERIIVEVNPNMPVCLGGFEESIHISQVDMIVEGSGAPMGQLPAAPAGEVDQAVARLIVPQIPNGACLQLGIGGMPNAVGSLIARSDLKDLGVHSEMYVDAFVDIAAAGKITGARKALNRGRAVFAFGAGTQKLYDYVNRNPAVMAAPVDYVNDVRTISAHDNFISINNAVEVDLFGQVASESAGTRHISGAGGQLDFVLGAYLSKGGKSFICCSSATQGRDGSLKSRISPTITPGGIITATRTNLHYLVTEYGMVNLKGLTTWQRSEAIISVAHPQFRDELIAKAGEMGIWKRSNKR</sequence>
<evidence type="ECO:0000256" key="2">
    <source>
        <dbReference type="HAMAP-Rule" id="MF_03227"/>
    </source>
</evidence>
<dbReference type="AlphaFoldDB" id="A0A212KLQ8"/>
<feature type="domain" description="Acetyl-CoA hydrolase/transferase N-terminal" evidence="3">
    <location>
        <begin position="3"/>
        <end position="185"/>
    </location>
</feature>
<dbReference type="UniPathway" id="UPA00863"/>
<evidence type="ECO:0000256" key="1">
    <source>
        <dbReference type="ARBA" id="ARBA00022679"/>
    </source>
</evidence>
<dbReference type="Gene3D" id="3.30.750.70">
    <property type="entry name" value="4-hydroxybutyrate coenzyme like domains"/>
    <property type="match status" value="1"/>
</dbReference>
<dbReference type="HAMAP" id="MF_03227">
    <property type="entry name" value="But_acet_CoA_trans"/>
    <property type="match status" value="1"/>
</dbReference>
<dbReference type="InterPro" id="IPR046433">
    <property type="entry name" value="ActCoA_hydro"/>
</dbReference>
<proteinExistence type="inferred from homology"/>
<dbReference type="InterPro" id="IPR038460">
    <property type="entry name" value="AcetylCoA_hyd_C_sf"/>
</dbReference>
<feature type="domain" description="Acetyl-CoA hydrolase/transferase C-terminal" evidence="4">
    <location>
        <begin position="281"/>
        <end position="437"/>
    </location>
</feature>
<protein>
    <recommendedName>
        <fullName evidence="2">Butyryl-CoA:acetate CoA-transferase</fullName>
        <shortName evidence="2">Butyryl-CoA CoA-transferase</shortName>
        <ecNumber evidence="2">2.8.3.-</ecNumber>
    </recommendedName>
</protein>
<feature type="binding site" evidence="2">
    <location>
        <position position="322"/>
    </location>
    <ligand>
        <name>CoA</name>
        <dbReference type="ChEBI" id="CHEBI:57287"/>
    </ligand>
</feature>
<dbReference type="EC" id="2.8.3.-" evidence="2"/>
<dbReference type="NCBIfam" id="TIGR03948">
    <property type="entry name" value="butyr_acet_CoA"/>
    <property type="match status" value="1"/>
</dbReference>
<keyword evidence="2" id="KW-0276">Fatty acid metabolism</keyword>
<comment type="pathway">
    <text evidence="2">Lipid metabolism; butanoate metabolism.</text>
</comment>
<gene>
    <name evidence="5" type="primary">cat</name>
    <name evidence="5" type="ORF">KL86CLO1_20023</name>
</gene>
<dbReference type="PANTHER" id="PTHR21432:SF20">
    <property type="entry name" value="ACETYL-COA HYDROLASE"/>
    <property type="match status" value="1"/>
</dbReference>
<reference evidence="5" key="1">
    <citation type="submission" date="2016-04" db="EMBL/GenBank/DDBJ databases">
        <authorList>
            <person name="Evans L.H."/>
            <person name="Alamgir A."/>
            <person name="Owens N."/>
            <person name="Weber N.D."/>
            <person name="Virtaneva K."/>
            <person name="Barbian K."/>
            <person name="Babar A."/>
            <person name="Rosenke K."/>
        </authorList>
    </citation>
    <scope>NUCLEOTIDE SEQUENCE</scope>
    <source>
        <strain evidence="5">86</strain>
    </source>
</reference>
<evidence type="ECO:0000259" key="3">
    <source>
        <dbReference type="Pfam" id="PF02550"/>
    </source>
</evidence>
<name>A0A212KLQ8_9FIRM</name>
<dbReference type="GO" id="GO:0008775">
    <property type="term" value="F:acetate CoA-transferase activity"/>
    <property type="evidence" value="ECO:0007669"/>
    <property type="project" value="InterPro"/>
</dbReference>
<dbReference type="InterPro" id="IPR003702">
    <property type="entry name" value="ActCoA_hydro_N"/>
</dbReference>
<evidence type="ECO:0000259" key="4">
    <source>
        <dbReference type="Pfam" id="PF13336"/>
    </source>
</evidence>
<keyword evidence="2" id="KW-0443">Lipid metabolism</keyword>
<dbReference type="InterPro" id="IPR023990">
    <property type="entry name" value="Butryl-CoA_acetate_CoA_Tfrase"/>
</dbReference>
<dbReference type="Pfam" id="PF13336">
    <property type="entry name" value="AcetylCoA_hyd_C"/>
    <property type="match status" value="1"/>
</dbReference>
<comment type="function">
    <text evidence="2">Coenzyme A-transferase that converts butyryl-CoA to butyrate.</text>
</comment>
<comment type="similarity">
    <text evidence="2">Belongs to the acetyl-CoA hydrolase/transferase family. Butyryl-CoA CoA-transferase subfamily.</text>
</comment>
<feature type="active site" description="5-glutamyl coenzyme A thioester intermediate" evidence="2">
    <location>
        <position position="247"/>
    </location>
</feature>
<dbReference type="Gene3D" id="3.40.1080.10">
    <property type="entry name" value="Glutaconate Coenzyme A-transferase"/>
    <property type="match status" value="1"/>
</dbReference>
<dbReference type="InterPro" id="IPR026888">
    <property type="entry name" value="AcetylCoA_hyd_C"/>
</dbReference>
<dbReference type="EMBL" id="FLUN01000002">
    <property type="protein sequence ID" value="SBW12570.1"/>
    <property type="molecule type" value="Genomic_DNA"/>
</dbReference>
<dbReference type="GO" id="GO:0046358">
    <property type="term" value="P:butyrate biosynthetic process"/>
    <property type="evidence" value="ECO:0007669"/>
    <property type="project" value="UniProtKB-UniRule"/>
</dbReference>
<dbReference type="SUPFAM" id="SSF100950">
    <property type="entry name" value="NagB/RpiA/CoA transferase-like"/>
    <property type="match status" value="2"/>
</dbReference>
<dbReference type="GO" id="GO:0006084">
    <property type="term" value="P:acetyl-CoA metabolic process"/>
    <property type="evidence" value="ECO:0007669"/>
    <property type="project" value="UniProtKB-UniRule"/>
</dbReference>